<reference evidence="1 2" key="1">
    <citation type="submission" date="2014-04" db="EMBL/GenBank/DDBJ databases">
        <authorList>
            <consortium name="DOE Joint Genome Institute"/>
            <person name="Kuo A."/>
            <person name="Gay G."/>
            <person name="Dore J."/>
            <person name="Kohler A."/>
            <person name="Nagy L.G."/>
            <person name="Floudas D."/>
            <person name="Copeland A."/>
            <person name="Barry K.W."/>
            <person name="Cichocki N."/>
            <person name="Veneault-Fourrey C."/>
            <person name="LaButti K."/>
            <person name="Lindquist E.A."/>
            <person name="Lipzen A."/>
            <person name="Lundell T."/>
            <person name="Morin E."/>
            <person name="Murat C."/>
            <person name="Sun H."/>
            <person name="Tunlid A."/>
            <person name="Henrissat B."/>
            <person name="Grigoriev I.V."/>
            <person name="Hibbett D.S."/>
            <person name="Martin F."/>
            <person name="Nordberg H.P."/>
            <person name="Cantor M.N."/>
            <person name="Hua S.X."/>
        </authorList>
    </citation>
    <scope>NUCLEOTIDE SEQUENCE [LARGE SCALE GENOMIC DNA]</scope>
    <source>
        <strain evidence="2">h7</strain>
    </source>
</reference>
<protein>
    <recommendedName>
        <fullName evidence="3">Zinc-ribbon 15 domain-containing protein</fullName>
    </recommendedName>
</protein>
<dbReference type="EMBL" id="KN831768">
    <property type="protein sequence ID" value="KIM49277.1"/>
    <property type="molecule type" value="Genomic_DNA"/>
</dbReference>
<dbReference type="HOGENOM" id="CLU_115926_2_2_1"/>
<sequence>LCSILSVGCNTKISPEGEDTRRLCPQCHNVSVLSAKSTTWFELFWIPLLPISRKHIWVCGICQWSQKVTKEYVFPHPPSSKY</sequence>
<keyword evidence="2" id="KW-1185">Reference proteome</keyword>
<dbReference type="OrthoDB" id="5545479at2759"/>
<gene>
    <name evidence="1" type="ORF">M413DRAFT_59260</name>
</gene>
<reference evidence="2" key="2">
    <citation type="submission" date="2015-01" db="EMBL/GenBank/DDBJ databases">
        <title>Evolutionary Origins and Diversification of the Mycorrhizal Mutualists.</title>
        <authorList>
            <consortium name="DOE Joint Genome Institute"/>
            <consortium name="Mycorrhizal Genomics Consortium"/>
            <person name="Kohler A."/>
            <person name="Kuo A."/>
            <person name="Nagy L.G."/>
            <person name="Floudas D."/>
            <person name="Copeland A."/>
            <person name="Barry K.W."/>
            <person name="Cichocki N."/>
            <person name="Veneault-Fourrey C."/>
            <person name="LaButti K."/>
            <person name="Lindquist E.A."/>
            <person name="Lipzen A."/>
            <person name="Lundell T."/>
            <person name="Morin E."/>
            <person name="Murat C."/>
            <person name="Riley R."/>
            <person name="Ohm R."/>
            <person name="Sun H."/>
            <person name="Tunlid A."/>
            <person name="Henrissat B."/>
            <person name="Grigoriev I.V."/>
            <person name="Hibbett D.S."/>
            <person name="Martin F."/>
        </authorList>
    </citation>
    <scope>NUCLEOTIDE SEQUENCE [LARGE SCALE GENOMIC DNA]</scope>
    <source>
        <strain evidence="2">h7</strain>
    </source>
</reference>
<accession>A0A0C2Z808</accession>
<dbReference type="STRING" id="686832.A0A0C2Z808"/>
<dbReference type="Proteomes" id="UP000053424">
    <property type="component" value="Unassembled WGS sequence"/>
</dbReference>
<proteinExistence type="predicted"/>
<organism evidence="1 2">
    <name type="scientific">Hebeloma cylindrosporum</name>
    <dbReference type="NCBI Taxonomy" id="76867"/>
    <lineage>
        <taxon>Eukaryota</taxon>
        <taxon>Fungi</taxon>
        <taxon>Dikarya</taxon>
        <taxon>Basidiomycota</taxon>
        <taxon>Agaricomycotina</taxon>
        <taxon>Agaricomycetes</taxon>
        <taxon>Agaricomycetidae</taxon>
        <taxon>Agaricales</taxon>
        <taxon>Agaricineae</taxon>
        <taxon>Hymenogastraceae</taxon>
        <taxon>Hebeloma</taxon>
    </lineage>
</organism>
<evidence type="ECO:0000313" key="2">
    <source>
        <dbReference type="Proteomes" id="UP000053424"/>
    </source>
</evidence>
<name>A0A0C2Z808_HEBCY</name>
<feature type="non-terminal residue" evidence="1">
    <location>
        <position position="1"/>
    </location>
</feature>
<dbReference type="PANTHER" id="PTHR28139:SF1">
    <property type="entry name" value="UPF0768 PROTEIN YBL029C-A"/>
    <property type="match status" value="1"/>
</dbReference>
<evidence type="ECO:0000313" key="1">
    <source>
        <dbReference type="EMBL" id="KIM49277.1"/>
    </source>
</evidence>
<dbReference type="PANTHER" id="PTHR28139">
    <property type="entry name" value="UPF0768 PROTEIN YBL029C-A"/>
    <property type="match status" value="1"/>
</dbReference>
<dbReference type="AlphaFoldDB" id="A0A0C2Z808"/>
<evidence type="ECO:0008006" key="3">
    <source>
        <dbReference type="Google" id="ProtNLM"/>
    </source>
</evidence>